<dbReference type="Proteomes" id="UP001500124">
    <property type="component" value="Unassembled WGS sequence"/>
</dbReference>
<protein>
    <submittedName>
        <fullName evidence="2">Uncharacterized protein</fullName>
    </submittedName>
</protein>
<evidence type="ECO:0000313" key="2">
    <source>
        <dbReference type="EMBL" id="GAA5041917.1"/>
    </source>
</evidence>
<accession>A0ABP9JU54</accession>
<sequence>MKKLTRQARTAGVCAAFVAGAVLSAGGSAAAATGRPSAPAPARTAVTGAAPAASFSVHHFHHPRHHHLADPRTDPWVAGQLATFGLTADKRSAVYDPWVKDQIALFGPSGR</sequence>
<feature type="chain" id="PRO_5047046108" evidence="1">
    <location>
        <begin position="31"/>
        <end position="111"/>
    </location>
</feature>
<organism evidence="2 3">
    <name type="scientific">Streptomyces similanensis</name>
    <dbReference type="NCBI Taxonomy" id="1274988"/>
    <lineage>
        <taxon>Bacteria</taxon>
        <taxon>Bacillati</taxon>
        <taxon>Actinomycetota</taxon>
        <taxon>Actinomycetes</taxon>
        <taxon>Kitasatosporales</taxon>
        <taxon>Streptomycetaceae</taxon>
        <taxon>Streptomyces</taxon>
    </lineage>
</organism>
<gene>
    <name evidence="2" type="ORF">GCM10023336_02490</name>
</gene>
<keyword evidence="3" id="KW-1185">Reference proteome</keyword>
<feature type="signal peptide" evidence="1">
    <location>
        <begin position="1"/>
        <end position="30"/>
    </location>
</feature>
<evidence type="ECO:0000313" key="3">
    <source>
        <dbReference type="Proteomes" id="UP001500124"/>
    </source>
</evidence>
<evidence type="ECO:0000256" key="1">
    <source>
        <dbReference type="SAM" id="SignalP"/>
    </source>
</evidence>
<name>A0ABP9JU54_9ACTN</name>
<keyword evidence="1" id="KW-0732">Signal</keyword>
<proteinExistence type="predicted"/>
<dbReference type="RefSeq" id="WP_345666616.1">
    <property type="nucleotide sequence ID" value="NZ_BAABKC010000002.1"/>
</dbReference>
<reference evidence="3" key="1">
    <citation type="journal article" date="2019" name="Int. J. Syst. Evol. Microbiol.">
        <title>The Global Catalogue of Microorganisms (GCM) 10K type strain sequencing project: providing services to taxonomists for standard genome sequencing and annotation.</title>
        <authorList>
            <consortium name="The Broad Institute Genomics Platform"/>
            <consortium name="The Broad Institute Genome Sequencing Center for Infectious Disease"/>
            <person name="Wu L."/>
            <person name="Ma J."/>
        </authorList>
    </citation>
    <scope>NUCLEOTIDE SEQUENCE [LARGE SCALE GENOMIC DNA]</scope>
    <source>
        <strain evidence="3">JCM 18410</strain>
    </source>
</reference>
<comment type="caution">
    <text evidence="2">The sequence shown here is derived from an EMBL/GenBank/DDBJ whole genome shotgun (WGS) entry which is preliminary data.</text>
</comment>
<dbReference type="EMBL" id="BAABKC010000002">
    <property type="protein sequence ID" value="GAA5041917.1"/>
    <property type="molecule type" value="Genomic_DNA"/>
</dbReference>